<feature type="compositionally biased region" description="Polar residues" evidence="1">
    <location>
        <begin position="55"/>
        <end position="73"/>
    </location>
</feature>
<evidence type="ECO:0000256" key="1">
    <source>
        <dbReference type="SAM" id="MobiDB-lite"/>
    </source>
</evidence>
<keyword evidence="3" id="KW-1185">Reference proteome</keyword>
<feature type="non-terminal residue" evidence="2">
    <location>
        <position position="107"/>
    </location>
</feature>
<comment type="caution">
    <text evidence="2">The sequence shown here is derived from an EMBL/GenBank/DDBJ whole genome shotgun (WGS) entry which is preliminary data.</text>
</comment>
<dbReference type="AlphaFoldDB" id="A0A7J6PT18"/>
<protein>
    <submittedName>
        <fullName evidence="2">Uncharacterized protein</fullName>
    </submittedName>
</protein>
<sequence length="107" mass="12579">PLPSRIGQERHQQRSLMVNDRQPRQASSTRHDRYDYRDQRSGGHVQHPPLRGDRTTSTVANDSHDLSIQQRRPGSQEDRQLPQQRFGHREDGREHRLRQTILSSLRA</sequence>
<reference evidence="2 3" key="1">
    <citation type="submission" date="2020-04" db="EMBL/GenBank/DDBJ databases">
        <title>Perkinsus olseni comparative genomics.</title>
        <authorList>
            <person name="Bogema D.R."/>
        </authorList>
    </citation>
    <scope>NUCLEOTIDE SEQUENCE [LARGE SCALE GENOMIC DNA]</scope>
    <source>
        <strain evidence="2 3">ATCC PRA-207</strain>
    </source>
</reference>
<feature type="non-terminal residue" evidence="2">
    <location>
        <position position="1"/>
    </location>
</feature>
<evidence type="ECO:0000313" key="2">
    <source>
        <dbReference type="EMBL" id="KAF4699324.1"/>
    </source>
</evidence>
<name>A0A7J6PT18_PEROL</name>
<dbReference type="Proteomes" id="UP000553632">
    <property type="component" value="Unassembled WGS sequence"/>
</dbReference>
<accession>A0A7J6PT18</accession>
<evidence type="ECO:0000313" key="3">
    <source>
        <dbReference type="Proteomes" id="UP000553632"/>
    </source>
</evidence>
<feature type="compositionally biased region" description="Basic and acidic residues" evidence="1">
    <location>
        <begin position="29"/>
        <end position="41"/>
    </location>
</feature>
<feature type="region of interest" description="Disordered" evidence="1">
    <location>
        <begin position="1"/>
        <end position="107"/>
    </location>
</feature>
<organism evidence="2 3">
    <name type="scientific">Perkinsus olseni</name>
    <name type="common">Perkinsus atlanticus</name>
    <dbReference type="NCBI Taxonomy" id="32597"/>
    <lineage>
        <taxon>Eukaryota</taxon>
        <taxon>Sar</taxon>
        <taxon>Alveolata</taxon>
        <taxon>Perkinsozoa</taxon>
        <taxon>Perkinsea</taxon>
        <taxon>Perkinsida</taxon>
        <taxon>Perkinsidae</taxon>
        <taxon>Perkinsus</taxon>
    </lineage>
</organism>
<gene>
    <name evidence="2" type="ORF">FOZ63_024261</name>
</gene>
<proteinExistence type="predicted"/>
<dbReference type="EMBL" id="JABANO010037985">
    <property type="protein sequence ID" value="KAF4699324.1"/>
    <property type="molecule type" value="Genomic_DNA"/>
</dbReference>